<keyword evidence="2" id="KW-1185">Reference proteome</keyword>
<protein>
    <submittedName>
        <fullName evidence="1">Uncharacterized protein</fullName>
    </submittedName>
</protein>
<feature type="non-terminal residue" evidence="1">
    <location>
        <position position="1"/>
    </location>
</feature>
<dbReference type="EMBL" id="BTSY01000002">
    <property type="protein sequence ID" value="GMT16461.1"/>
    <property type="molecule type" value="Genomic_DNA"/>
</dbReference>
<organism evidence="1 2">
    <name type="scientific">Pristionchus fissidentatus</name>
    <dbReference type="NCBI Taxonomy" id="1538716"/>
    <lineage>
        <taxon>Eukaryota</taxon>
        <taxon>Metazoa</taxon>
        <taxon>Ecdysozoa</taxon>
        <taxon>Nematoda</taxon>
        <taxon>Chromadorea</taxon>
        <taxon>Rhabditida</taxon>
        <taxon>Rhabditina</taxon>
        <taxon>Diplogasteromorpha</taxon>
        <taxon>Diplogasteroidea</taxon>
        <taxon>Neodiplogasteridae</taxon>
        <taxon>Pristionchus</taxon>
    </lineage>
</organism>
<sequence>FYYRIKMDGVLNFMFKPLDDNLSIEVTKGYLGLATVCWVTYKFYEDIEIWDEWDELLREPPSTRSKILSAVSWSAHLFLLGWVVTRSLQ</sequence>
<proteinExistence type="predicted"/>
<dbReference type="AlphaFoldDB" id="A0AAV5VCK5"/>
<dbReference type="Proteomes" id="UP001432322">
    <property type="component" value="Unassembled WGS sequence"/>
</dbReference>
<reference evidence="1" key="1">
    <citation type="submission" date="2023-10" db="EMBL/GenBank/DDBJ databases">
        <title>Genome assembly of Pristionchus species.</title>
        <authorList>
            <person name="Yoshida K."/>
            <person name="Sommer R.J."/>
        </authorList>
    </citation>
    <scope>NUCLEOTIDE SEQUENCE</scope>
    <source>
        <strain evidence="1">RS5133</strain>
    </source>
</reference>
<evidence type="ECO:0000313" key="2">
    <source>
        <dbReference type="Proteomes" id="UP001432322"/>
    </source>
</evidence>
<evidence type="ECO:0000313" key="1">
    <source>
        <dbReference type="EMBL" id="GMT16461.1"/>
    </source>
</evidence>
<gene>
    <name evidence="1" type="ORF">PFISCL1PPCAC_7758</name>
</gene>
<accession>A0AAV5VCK5</accession>
<comment type="caution">
    <text evidence="1">The sequence shown here is derived from an EMBL/GenBank/DDBJ whole genome shotgun (WGS) entry which is preliminary data.</text>
</comment>
<name>A0AAV5VCK5_9BILA</name>